<accession>A0A0F8XKZ7</accession>
<dbReference type="AlphaFoldDB" id="A0A0F8XKZ7"/>
<organism evidence="1">
    <name type="scientific">marine sediment metagenome</name>
    <dbReference type="NCBI Taxonomy" id="412755"/>
    <lineage>
        <taxon>unclassified sequences</taxon>
        <taxon>metagenomes</taxon>
        <taxon>ecological metagenomes</taxon>
    </lineage>
</organism>
<dbReference type="PROSITE" id="PS51257">
    <property type="entry name" value="PROKAR_LIPOPROTEIN"/>
    <property type="match status" value="1"/>
</dbReference>
<dbReference type="EMBL" id="LAZR01058566">
    <property type="protein sequence ID" value="KKK69608.1"/>
    <property type="molecule type" value="Genomic_DNA"/>
</dbReference>
<evidence type="ECO:0008006" key="2">
    <source>
        <dbReference type="Google" id="ProtNLM"/>
    </source>
</evidence>
<feature type="non-terminal residue" evidence="1">
    <location>
        <position position="94"/>
    </location>
</feature>
<sequence>MKRLFVGVLLCVAIIACGQNVVYKDQATVQWNHPNAGDSHFEYEVYIYDYAVGVVDDQDVAALTLVSTVLLEELLIVFPFSTEWAVGVRTKFTD</sequence>
<reference evidence="1" key="1">
    <citation type="journal article" date="2015" name="Nature">
        <title>Complex archaea that bridge the gap between prokaryotes and eukaryotes.</title>
        <authorList>
            <person name="Spang A."/>
            <person name="Saw J.H."/>
            <person name="Jorgensen S.L."/>
            <person name="Zaremba-Niedzwiedzka K."/>
            <person name="Martijn J."/>
            <person name="Lind A.E."/>
            <person name="van Eijk R."/>
            <person name="Schleper C."/>
            <person name="Guy L."/>
            <person name="Ettema T.J."/>
        </authorList>
    </citation>
    <scope>NUCLEOTIDE SEQUENCE</scope>
</reference>
<evidence type="ECO:0000313" key="1">
    <source>
        <dbReference type="EMBL" id="KKK69608.1"/>
    </source>
</evidence>
<name>A0A0F8XKZ7_9ZZZZ</name>
<proteinExistence type="predicted"/>
<gene>
    <name evidence="1" type="ORF">LCGC14_2932310</name>
</gene>
<protein>
    <recommendedName>
        <fullName evidence="2">Fibronectin type-III domain-containing protein</fullName>
    </recommendedName>
</protein>
<comment type="caution">
    <text evidence="1">The sequence shown here is derived from an EMBL/GenBank/DDBJ whole genome shotgun (WGS) entry which is preliminary data.</text>
</comment>